<comment type="caution">
    <text evidence="2">The sequence shown here is derived from an EMBL/GenBank/DDBJ whole genome shotgun (WGS) entry which is preliminary data.</text>
</comment>
<proteinExistence type="predicted"/>
<dbReference type="EMBL" id="PGCI01000309">
    <property type="protein sequence ID" value="PLW30100.1"/>
    <property type="molecule type" value="Genomic_DNA"/>
</dbReference>
<feature type="compositionally biased region" description="Acidic residues" evidence="1">
    <location>
        <begin position="20"/>
        <end position="33"/>
    </location>
</feature>
<feature type="region of interest" description="Disordered" evidence="1">
    <location>
        <begin position="117"/>
        <end position="212"/>
    </location>
</feature>
<evidence type="ECO:0000313" key="2">
    <source>
        <dbReference type="EMBL" id="PLW30100.1"/>
    </source>
</evidence>
<feature type="compositionally biased region" description="Polar residues" evidence="1">
    <location>
        <begin position="136"/>
        <end position="147"/>
    </location>
</feature>
<feature type="region of interest" description="Disordered" evidence="1">
    <location>
        <begin position="1"/>
        <end position="81"/>
    </location>
</feature>
<organism evidence="2 3">
    <name type="scientific">Puccinia coronata f. sp. avenae</name>
    <dbReference type="NCBI Taxonomy" id="200324"/>
    <lineage>
        <taxon>Eukaryota</taxon>
        <taxon>Fungi</taxon>
        <taxon>Dikarya</taxon>
        <taxon>Basidiomycota</taxon>
        <taxon>Pucciniomycotina</taxon>
        <taxon>Pucciniomycetes</taxon>
        <taxon>Pucciniales</taxon>
        <taxon>Pucciniaceae</taxon>
        <taxon>Puccinia</taxon>
    </lineage>
</organism>
<feature type="compositionally biased region" description="Basic residues" evidence="1">
    <location>
        <begin position="172"/>
        <end position="181"/>
    </location>
</feature>
<dbReference type="AlphaFoldDB" id="A0A2N5TX79"/>
<evidence type="ECO:0000313" key="3">
    <source>
        <dbReference type="Proteomes" id="UP000235392"/>
    </source>
</evidence>
<sequence length="238" mass="25472">MAVSAINSDAAIRASFAGSDSDESEESDELDESDSSKSKLSDEASQSENKECKGVEPQEASQAPIGKDETPLKALSQPGEAPKTGLTLRLQIQKDNTALHLAATSLVAPVVQSQVLAKRGQGRTKKMQNVGLPETTVLSQVSASKNPSGPAAESVPQPSLTTPAYLSGGAQVKKRPSKRNSKISTNKKLGKQKQMESSNKEADADPYRPLTDEDWDCIEAHGQAYWKAHWAERGVVMK</sequence>
<gene>
    <name evidence="2" type="ORF">PCASD_16723</name>
</gene>
<name>A0A2N5TX79_9BASI</name>
<evidence type="ECO:0000256" key="1">
    <source>
        <dbReference type="SAM" id="MobiDB-lite"/>
    </source>
</evidence>
<protein>
    <submittedName>
        <fullName evidence="2">Uncharacterized protein</fullName>
    </submittedName>
</protein>
<accession>A0A2N5TX79</accession>
<dbReference type="Proteomes" id="UP000235392">
    <property type="component" value="Unassembled WGS sequence"/>
</dbReference>
<feature type="compositionally biased region" description="Basic and acidic residues" evidence="1">
    <location>
        <begin position="34"/>
        <end position="56"/>
    </location>
</feature>
<reference evidence="2 3" key="1">
    <citation type="submission" date="2017-11" db="EMBL/GenBank/DDBJ databases">
        <title>De novo assembly and phasing of dikaryotic genomes from two isolates of Puccinia coronata f. sp. avenae, the causal agent of oat crown rust.</title>
        <authorList>
            <person name="Miller M.E."/>
            <person name="Zhang Y."/>
            <person name="Omidvar V."/>
            <person name="Sperschneider J."/>
            <person name="Schwessinger B."/>
            <person name="Raley C."/>
            <person name="Palmer J.M."/>
            <person name="Garnica D."/>
            <person name="Upadhyaya N."/>
            <person name="Rathjen J."/>
            <person name="Taylor J.M."/>
            <person name="Park R.F."/>
            <person name="Dodds P.N."/>
            <person name="Hirsch C.D."/>
            <person name="Kianian S.F."/>
            <person name="Figueroa M."/>
        </authorList>
    </citation>
    <scope>NUCLEOTIDE SEQUENCE [LARGE SCALE GENOMIC DNA]</scope>
    <source>
        <strain evidence="2">12SD80</strain>
    </source>
</reference>